<feature type="region of interest" description="Disordered" evidence="1">
    <location>
        <begin position="1"/>
        <end position="26"/>
    </location>
</feature>
<name>S4PDP0_9NEOP</name>
<proteinExistence type="predicted"/>
<reference evidence="2" key="1">
    <citation type="journal article" date="2013" name="BMC Genomics">
        <title>Unscrambling butterfly oogenesis.</title>
        <authorList>
            <person name="Carter J.M."/>
            <person name="Baker S.C."/>
            <person name="Pink R."/>
            <person name="Carter D.R."/>
            <person name="Collins A."/>
            <person name="Tomlin J."/>
            <person name="Gibbs M."/>
            <person name="Breuker C.J."/>
        </authorList>
    </citation>
    <scope>NUCLEOTIDE SEQUENCE</scope>
    <source>
        <tissue evidence="2">Ovary</tissue>
    </source>
</reference>
<evidence type="ECO:0000256" key="1">
    <source>
        <dbReference type="SAM" id="MobiDB-lite"/>
    </source>
</evidence>
<dbReference type="AlphaFoldDB" id="S4PDP0"/>
<protein>
    <submittedName>
        <fullName evidence="2">Uncharacterized protein</fullName>
    </submittedName>
</protein>
<reference evidence="2" key="2">
    <citation type="submission" date="2013-05" db="EMBL/GenBank/DDBJ databases">
        <authorList>
            <person name="Carter J.-M."/>
            <person name="Baker S.C."/>
            <person name="Pink R."/>
            <person name="Carter D.R.F."/>
            <person name="Collins A."/>
            <person name="Tomlin J."/>
            <person name="Gibbs M."/>
            <person name="Breuker C.J."/>
        </authorList>
    </citation>
    <scope>NUCLEOTIDE SEQUENCE</scope>
    <source>
        <tissue evidence="2">Ovary</tissue>
    </source>
</reference>
<feature type="non-terminal residue" evidence="2">
    <location>
        <position position="69"/>
    </location>
</feature>
<dbReference type="EMBL" id="GAIX01001924">
    <property type="protein sequence ID" value="JAA90636.1"/>
    <property type="molecule type" value="Transcribed_RNA"/>
</dbReference>
<sequence>MRLPPGELNRPGELPRPSGDPVRPGEFVRAPGELVLPPGLFTRPGLIEFWRSASRASKSSIVKNCCNTT</sequence>
<organism evidence="2">
    <name type="scientific">Pararge aegeria</name>
    <name type="common">speckled wood butterfly</name>
    <dbReference type="NCBI Taxonomy" id="116150"/>
    <lineage>
        <taxon>Eukaryota</taxon>
        <taxon>Metazoa</taxon>
        <taxon>Ecdysozoa</taxon>
        <taxon>Arthropoda</taxon>
        <taxon>Hexapoda</taxon>
        <taxon>Insecta</taxon>
        <taxon>Pterygota</taxon>
        <taxon>Neoptera</taxon>
        <taxon>Endopterygota</taxon>
        <taxon>Lepidoptera</taxon>
        <taxon>Glossata</taxon>
        <taxon>Ditrysia</taxon>
        <taxon>Papilionoidea</taxon>
        <taxon>Nymphalidae</taxon>
        <taxon>Satyrinae</taxon>
        <taxon>Satyrini</taxon>
        <taxon>Parargina</taxon>
        <taxon>Pararge</taxon>
    </lineage>
</organism>
<accession>S4PDP0</accession>
<evidence type="ECO:0000313" key="2">
    <source>
        <dbReference type="EMBL" id="JAA90636.1"/>
    </source>
</evidence>